<dbReference type="EMBL" id="FP885907">
    <property type="protein sequence ID" value="CBJ53004.1"/>
    <property type="molecule type" value="Genomic_DNA"/>
</dbReference>
<keyword evidence="1" id="KW-0614">Plasmid</keyword>
<proteinExistence type="predicted"/>
<name>D8P268_RALSL</name>
<dbReference type="AlphaFoldDB" id="D8P268"/>
<accession>D8P268</accession>
<evidence type="ECO:0008006" key="2">
    <source>
        <dbReference type="Google" id="ProtNLM"/>
    </source>
</evidence>
<reference evidence="1" key="2">
    <citation type="submission" date="2010-02" db="EMBL/GenBank/DDBJ databases">
        <authorList>
            <person name="Genoscope - CEA"/>
        </authorList>
    </citation>
    <scope>NUCLEOTIDE SEQUENCE</scope>
    <source>
        <strain evidence="1">CFBP2957</strain>
        <plasmid evidence="1">RCFBPv3_mp</plasmid>
    </source>
</reference>
<geneLocation type="plasmid" evidence="1">
    <name>RCFBPv3_mp</name>
</geneLocation>
<reference evidence="1" key="1">
    <citation type="journal article" date="2010" name="BMC Genomics">
        <title>Genomes of three tomato pathogens within the Ralstonia solanacearum species complex reveal significant evolutionary divergence.</title>
        <authorList>
            <person name="Remenant B."/>
            <person name="Coupat-Goutaland B."/>
            <person name="Guidot A."/>
            <person name="Cellier G."/>
            <person name="Wicker E."/>
            <person name="Allen C."/>
            <person name="Fegan M."/>
            <person name="Pruvost O."/>
            <person name="Elbaz M."/>
            <person name="Calteau A."/>
            <person name="Salvignol G."/>
            <person name="Mornico D."/>
            <person name="Mangenot S."/>
            <person name="Barbe V."/>
            <person name="Medigue C."/>
            <person name="Prior P."/>
        </authorList>
    </citation>
    <scope>NUCLEOTIDE SEQUENCE [LARGE SCALE GENOMIC DNA]</scope>
    <source>
        <strain evidence="1">CFBP2957</strain>
        <plasmid evidence="1">RCFBPv3_mp</plasmid>
    </source>
</reference>
<gene>
    <name evidence="1" type="ORF">RCFBP_mp10214</name>
</gene>
<protein>
    <recommendedName>
        <fullName evidence="2">Transposase</fullName>
    </recommendedName>
</protein>
<sequence>MFCGQQDGLRIEMTMAEFMAKLCLVNLMS</sequence>
<evidence type="ECO:0000313" key="1">
    <source>
        <dbReference type="EMBL" id="CBJ53004.1"/>
    </source>
</evidence>
<organism evidence="1">
    <name type="scientific">Ralstonia solanacearum CFBP2957</name>
    <dbReference type="NCBI Taxonomy" id="859656"/>
    <lineage>
        <taxon>Bacteria</taxon>
        <taxon>Pseudomonadati</taxon>
        <taxon>Pseudomonadota</taxon>
        <taxon>Betaproteobacteria</taxon>
        <taxon>Burkholderiales</taxon>
        <taxon>Burkholderiaceae</taxon>
        <taxon>Ralstonia</taxon>
        <taxon>Ralstonia solanacearum species complex</taxon>
    </lineage>
</organism>